<keyword evidence="3" id="KW-1185">Reference proteome</keyword>
<feature type="domain" description="Mab-21-like HhH/H2TH-like" evidence="1">
    <location>
        <begin position="214"/>
        <end position="308"/>
    </location>
</feature>
<name>A0A8B6GIF6_MYTGA</name>
<dbReference type="Gene3D" id="1.10.1410.40">
    <property type="match status" value="1"/>
</dbReference>
<comment type="caution">
    <text evidence="2">The sequence shown here is derived from an EMBL/GenBank/DDBJ whole genome shotgun (WGS) entry which is preliminary data.</text>
</comment>
<evidence type="ECO:0000259" key="1">
    <source>
        <dbReference type="Pfam" id="PF20266"/>
    </source>
</evidence>
<dbReference type="PANTHER" id="PTHR10656:SF69">
    <property type="entry name" value="MAB-21-LIKE HHH_H2TH-LIKE DOMAIN-CONTAINING PROTEIN"/>
    <property type="match status" value="1"/>
</dbReference>
<dbReference type="EMBL" id="UYJE01008494">
    <property type="protein sequence ID" value="VDI64267.1"/>
    <property type="molecule type" value="Genomic_DNA"/>
</dbReference>
<evidence type="ECO:0000313" key="2">
    <source>
        <dbReference type="EMBL" id="VDI64267.1"/>
    </source>
</evidence>
<evidence type="ECO:0000313" key="3">
    <source>
        <dbReference type="Proteomes" id="UP000596742"/>
    </source>
</evidence>
<dbReference type="Pfam" id="PF20266">
    <property type="entry name" value="Mab-21_C"/>
    <property type="match status" value="1"/>
</dbReference>
<organism evidence="2 3">
    <name type="scientific">Mytilus galloprovincialis</name>
    <name type="common">Mediterranean mussel</name>
    <dbReference type="NCBI Taxonomy" id="29158"/>
    <lineage>
        <taxon>Eukaryota</taxon>
        <taxon>Metazoa</taxon>
        <taxon>Spiralia</taxon>
        <taxon>Lophotrochozoa</taxon>
        <taxon>Mollusca</taxon>
        <taxon>Bivalvia</taxon>
        <taxon>Autobranchia</taxon>
        <taxon>Pteriomorphia</taxon>
        <taxon>Mytilida</taxon>
        <taxon>Mytiloidea</taxon>
        <taxon>Mytilidae</taxon>
        <taxon>Mytilinae</taxon>
        <taxon>Mytilus</taxon>
    </lineage>
</organism>
<dbReference type="InterPro" id="IPR024810">
    <property type="entry name" value="MAB21L/cGLR"/>
</dbReference>
<dbReference type="Proteomes" id="UP000596742">
    <property type="component" value="Unassembled WGS sequence"/>
</dbReference>
<sequence>MCQNIVGTEEEVRTIRMMNNIRDNVVYSNITSGSFGEGIEMQGSDLDMMLVVPSIICEDKNFPSNPDKLCLSIKTEDTQPGYTTLRLVQMKNPKNDQYFEEIDGEFYLLNIPFKQPFSILQIVHGPCMSDKEGLHDVALCLHCKSWITPAMQWITRPNNSWPDNDVKASIVQHGTLFVPIGVKESKNEILEWRISFSVSEKFLIYTFKHTQLICYALIKILLKNVIAIDSENKDLLCSYFMKTILFWISEEVSPSIWRPENLLCNFMRCFRRLIYCVENSVCPHYFIPENNLFENKIKGNAQKMLLNKLNLINSYGWQCIFLSNQFFDIHVQVSHGLKDLNSQPIDTLEKLLCSKTLRRADSTMCLQTITLKHTLHLLLHIGSSNSKYLYLYYLSKYSHAKAQQIPSKKTSGNKSAYMQYKVSVRTLLLNMRHDAVSGWLMLASFFYGKKQYNLAIYILQYAVSKCSSETVQSFMKRSHIQHELFDLNVLRNMNIFQLWKILVADNFYFVENSTLLPDEIKIMIGSMESVKVSPANFADALTFLCHDHLNNTNRRFDSLECSLLS</sequence>
<protein>
    <recommendedName>
        <fullName evidence="1">Mab-21-like HhH/H2TH-like domain-containing protein</fullName>
    </recommendedName>
</protein>
<dbReference type="InterPro" id="IPR046906">
    <property type="entry name" value="Mab-21_HhH/H2TH-like"/>
</dbReference>
<dbReference type="OrthoDB" id="6126910at2759"/>
<gene>
    <name evidence="2" type="ORF">MGAL_10B003947</name>
</gene>
<dbReference type="SMART" id="SM01265">
    <property type="entry name" value="Mab-21"/>
    <property type="match status" value="1"/>
</dbReference>
<reference evidence="2" key="1">
    <citation type="submission" date="2018-11" db="EMBL/GenBank/DDBJ databases">
        <authorList>
            <person name="Alioto T."/>
            <person name="Alioto T."/>
        </authorList>
    </citation>
    <scope>NUCLEOTIDE SEQUENCE</scope>
</reference>
<accession>A0A8B6GIF6</accession>
<dbReference type="AlphaFoldDB" id="A0A8B6GIF6"/>
<dbReference type="PANTHER" id="PTHR10656">
    <property type="entry name" value="CELL FATE DETERMINING PROTEIN MAB21-RELATED"/>
    <property type="match status" value="1"/>
</dbReference>
<proteinExistence type="predicted"/>